<feature type="transmembrane region" description="Helical" evidence="1">
    <location>
        <begin position="12"/>
        <end position="28"/>
    </location>
</feature>
<gene>
    <name evidence="2" type="ordered locus">CSE_10350</name>
</gene>
<sequence>MRDENISITESVIRIGVGILIFVLGYRITDFVGRYESGGYPRSSFYNFVFRFHNAIQIICFFVGFILFFTGVTRFSPLKKILSLRK</sequence>
<evidence type="ECO:0000313" key="3">
    <source>
        <dbReference type="Proteomes" id="UP000004793"/>
    </source>
</evidence>
<keyword evidence="3" id="KW-1185">Reference proteome</keyword>
<protein>
    <recommendedName>
        <fullName evidence="4">Prolipoprotein diacylglyceryl transferase</fullName>
    </recommendedName>
</protein>
<organism evidence="2 3">
    <name type="scientific">Caldisericum exile (strain DSM 21853 / NBRC 104410 / AZM16c01)</name>
    <dbReference type="NCBI Taxonomy" id="511051"/>
    <lineage>
        <taxon>Bacteria</taxon>
        <taxon>Pseudomonadati</taxon>
        <taxon>Caldisericota/Cryosericota group</taxon>
        <taxon>Caldisericota</taxon>
        <taxon>Caldisericia</taxon>
        <taxon>Caldisericales</taxon>
        <taxon>Caldisericaceae</taxon>
        <taxon>Caldisericum</taxon>
    </lineage>
</organism>
<accession>A0A7U6GF19</accession>
<dbReference type="Proteomes" id="UP000004793">
    <property type="component" value="Chromosome"/>
</dbReference>
<keyword evidence="1" id="KW-1133">Transmembrane helix</keyword>
<dbReference type="EMBL" id="AP012051">
    <property type="protein sequence ID" value="BAL81161.1"/>
    <property type="molecule type" value="Genomic_DNA"/>
</dbReference>
<name>A0A7U6GF19_CALEA</name>
<dbReference type="AlphaFoldDB" id="A0A7U6GF19"/>
<proteinExistence type="predicted"/>
<evidence type="ECO:0000256" key="1">
    <source>
        <dbReference type="SAM" id="Phobius"/>
    </source>
</evidence>
<evidence type="ECO:0008006" key="4">
    <source>
        <dbReference type="Google" id="ProtNLM"/>
    </source>
</evidence>
<dbReference type="KEGG" id="cex:CSE_10350"/>
<keyword evidence="1" id="KW-0472">Membrane</keyword>
<evidence type="ECO:0000313" key="2">
    <source>
        <dbReference type="EMBL" id="BAL81161.1"/>
    </source>
</evidence>
<reference evidence="2 3" key="1">
    <citation type="submission" date="2011-01" db="EMBL/GenBank/DDBJ databases">
        <title>Whole genome sequence of Caldisericum exile AZM16c01.</title>
        <authorList>
            <person name="Narita-Yamada S."/>
            <person name="Kawakoshi A."/>
            <person name="Nakamura S."/>
            <person name="Sasagawa M."/>
            <person name="Fukada J."/>
            <person name="Sekine M."/>
            <person name="Kato Y."/>
            <person name="Fukai R."/>
            <person name="Sasaki K."/>
            <person name="Hanamaki A."/>
            <person name="Narita H."/>
            <person name="Konno Y."/>
            <person name="Mori K."/>
            <person name="Yamazaki S."/>
            <person name="Suzuki K."/>
            <person name="Fujita N."/>
        </authorList>
    </citation>
    <scope>NUCLEOTIDE SEQUENCE [LARGE SCALE GENOMIC DNA]</scope>
    <source>
        <strain evidence="3">DSM 21853 / NBRC 104410 / AZM16c01</strain>
    </source>
</reference>
<keyword evidence="1" id="KW-0812">Transmembrane</keyword>
<feature type="transmembrane region" description="Helical" evidence="1">
    <location>
        <begin position="48"/>
        <end position="72"/>
    </location>
</feature>
<dbReference type="RefSeq" id="WP_014453558.1">
    <property type="nucleotide sequence ID" value="NC_017096.1"/>
</dbReference>